<feature type="domain" description="Choloylglycine hydrolase/NAAA C-terminal" evidence="10">
    <location>
        <begin position="2"/>
        <end position="313"/>
    </location>
</feature>
<dbReference type="Pfam" id="PF02275">
    <property type="entry name" value="CBAH"/>
    <property type="match status" value="1"/>
</dbReference>
<dbReference type="GO" id="GO:0016787">
    <property type="term" value="F:hydrolase activity"/>
    <property type="evidence" value="ECO:0007669"/>
    <property type="project" value="UniProtKB-KW"/>
</dbReference>
<keyword evidence="3 11" id="KW-0378">Hydrolase</keyword>
<dbReference type="CDD" id="cd00542">
    <property type="entry name" value="Ntn_PVA"/>
    <property type="match status" value="1"/>
</dbReference>
<evidence type="ECO:0000313" key="12">
    <source>
        <dbReference type="Proteomes" id="UP000273001"/>
    </source>
</evidence>
<evidence type="ECO:0000256" key="3">
    <source>
        <dbReference type="ARBA" id="ARBA00022801"/>
    </source>
</evidence>
<evidence type="ECO:0000256" key="8">
    <source>
        <dbReference type="ARBA" id="ARBA00047285"/>
    </source>
</evidence>
<evidence type="ECO:0000256" key="6">
    <source>
        <dbReference type="ARBA" id="ARBA00044804"/>
    </source>
</evidence>
<gene>
    <name evidence="11" type="ORF">D5R93_00815</name>
</gene>
<comment type="pathway">
    <text evidence="1">Lipid metabolism; bile acid biosynthesis.</text>
</comment>
<dbReference type="EMBL" id="CP032514">
    <property type="protein sequence ID" value="AYD90709.1"/>
    <property type="molecule type" value="Genomic_DNA"/>
</dbReference>
<dbReference type="InterPro" id="IPR029132">
    <property type="entry name" value="CBAH/NAAA_C"/>
</dbReference>
<dbReference type="Proteomes" id="UP000273001">
    <property type="component" value="Chromosome"/>
</dbReference>
<evidence type="ECO:0000313" key="11">
    <source>
        <dbReference type="EMBL" id="AYD90709.1"/>
    </source>
</evidence>
<dbReference type="SUPFAM" id="SSF56235">
    <property type="entry name" value="N-terminal nucleophile aminohydrolases (Ntn hydrolases)"/>
    <property type="match status" value="1"/>
</dbReference>
<dbReference type="InterPro" id="IPR029055">
    <property type="entry name" value="Ntn_hydrolases_N"/>
</dbReference>
<comment type="catalytic activity">
    <reaction evidence="9">
        <text>taurodeoxycholate + H2O = deoxycholate + taurine</text>
        <dbReference type="Rhea" id="RHEA:47556"/>
        <dbReference type="ChEBI" id="CHEBI:15377"/>
        <dbReference type="ChEBI" id="CHEBI:23614"/>
        <dbReference type="ChEBI" id="CHEBI:36261"/>
        <dbReference type="ChEBI" id="CHEBI:507393"/>
    </reaction>
    <physiologicalReaction direction="left-to-right" evidence="9">
        <dbReference type="Rhea" id="RHEA:47557"/>
    </physiologicalReaction>
</comment>
<dbReference type="InterPro" id="IPR047711">
    <property type="entry name" value="CBAH"/>
</dbReference>
<evidence type="ECO:0000256" key="1">
    <source>
        <dbReference type="ARBA" id="ARBA00004860"/>
    </source>
</evidence>
<proteinExistence type="inferred from homology"/>
<comment type="catalytic activity">
    <reaction evidence="8">
        <text>cholate + taurine = taurocholate + H2O</text>
        <dbReference type="Rhea" id="RHEA:47108"/>
        <dbReference type="ChEBI" id="CHEBI:15377"/>
        <dbReference type="ChEBI" id="CHEBI:29747"/>
        <dbReference type="ChEBI" id="CHEBI:36257"/>
        <dbReference type="ChEBI" id="CHEBI:507393"/>
    </reaction>
    <physiologicalReaction direction="right-to-left" evidence="8">
        <dbReference type="Rhea" id="RHEA:47110"/>
    </physiologicalReaction>
</comment>
<dbReference type="EC" id="3.5.1.24" evidence="5"/>
<dbReference type="NCBIfam" id="NF038245">
    <property type="entry name" value="bile_salt_hydro"/>
    <property type="match status" value="1"/>
</dbReference>
<dbReference type="PANTHER" id="PTHR35527:SF2">
    <property type="entry name" value="HYDROLASE"/>
    <property type="match status" value="1"/>
</dbReference>
<protein>
    <recommendedName>
        <fullName evidence="5">choloylglycine hydrolase</fullName>
        <ecNumber evidence="5">3.5.1.24</ecNumber>
    </recommendedName>
    <alternativeName>
        <fullName evidence="6">Bile salt hydrolase</fullName>
    </alternativeName>
    <alternativeName>
        <fullName evidence="7">Choloylglycine hydrolase</fullName>
    </alternativeName>
</protein>
<dbReference type="PANTHER" id="PTHR35527">
    <property type="entry name" value="CHOLOYLGLYCINE HYDROLASE"/>
    <property type="match status" value="1"/>
</dbReference>
<sequence>MCTALRFSDVQGHMYFGRNLDWSQGYGQRVVVTPTGYGPRSPFGAVPEIRYPVIGMGIVVDDVPLYFDAANNQGLAVAGLNFPGYAQYATGPVGGMTSVAAYEFPLWVAAGFASVDEVEEALASTVVVDRPVNDDLPSSMLHWIIGDSTRSIVVEHTAEGLQVFHDDLDVLANQPGFAYHAENVRSYLNVVSDVPDPVTWASSRLVPYGSGGGMRGLPGDYYSPSRFVRAAYLNAHYPTKTTEEDNVSRLFHSLAGVAMIDGAARMGDGRYEITVYTGGFSSRTSTYYYSTYEDPAVRAVAMGDYDLTGTELVQVEA</sequence>
<evidence type="ECO:0000256" key="4">
    <source>
        <dbReference type="ARBA" id="ARBA00023098"/>
    </source>
</evidence>
<keyword evidence="4" id="KW-0443">Lipid metabolism</keyword>
<keyword evidence="12" id="KW-1185">Reference proteome</keyword>
<name>A0ABN5PTT4_9ACTO</name>
<organism evidence="11 12">
    <name type="scientific">Actinomyces lilanjuaniae</name>
    <dbReference type="NCBI Taxonomy" id="2321394"/>
    <lineage>
        <taxon>Bacteria</taxon>
        <taxon>Bacillati</taxon>
        <taxon>Actinomycetota</taxon>
        <taxon>Actinomycetes</taxon>
        <taxon>Actinomycetales</taxon>
        <taxon>Actinomycetaceae</taxon>
        <taxon>Actinomyces</taxon>
    </lineage>
</organism>
<reference evidence="11 12" key="1">
    <citation type="submission" date="2018-09" db="EMBL/GenBank/DDBJ databases">
        <authorList>
            <person name="Li J."/>
        </authorList>
    </citation>
    <scope>NUCLEOTIDE SEQUENCE [LARGE SCALE GENOMIC DNA]</scope>
    <source>
        <strain evidence="11 12">2129</strain>
    </source>
</reference>
<evidence type="ECO:0000256" key="2">
    <source>
        <dbReference type="ARBA" id="ARBA00006625"/>
    </source>
</evidence>
<accession>A0ABN5PTT4</accession>
<dbReference type="Gene3D" id="3.60.60.10">
    <property type="entry name" value="Penicillin V Acylase, Chain A"/>
    <property type="match status" value="1"/>
</dbReference>
<evidence type="ECO:0000256" key="7">
    <source>
        <dbReference type="ARBA" id="ARBA00044806"/>
    </source>
</evidence>
<evidence type="ECO:0000256" key="5">
    <source>
        <dbReference type="ARBA" id="ARBA00044769"/>
    </source>
</evidence>
<evidence type="ECO:0000259" key="10">
    <source>
        <dbReference type="Pfam" id="PF02275"/>
    </source>
</evidence>
<comment type="similarity">
    <text evidence="2">Belongs to the peptidase C59 family.</text>
</comment>
<evidence type="ECO:0000256" key="9">
    <source>
        <dbReference type="ARBA" id="ARBA00048897"/>
    </source>
</evidence>
<dbReference type="InterPro" id="IPR052193">
    <property type="entry name" value="Peptidase_C59"/>
</dbReference>